<dbReference type="GO" id="GO:0005840">
    <property type="term" value="C:ribosome"/>
    <property type="evidence" value="ECO:0007669"/>
    <property type="project" value="UniProtKB-KW"/>
</dbReference>
<dbReference type="RefSeq" id="WP_236890696.1">
    <property type="nucleotide sequence ID" value="NZ_AP024488.1"/>
</dbReference>
<feature type="domain" description="Ribosomal protein L9" evidence="9">
    <location>
        <begin position="15"/>
        <end position="42"/>
    </location>
</feature>
<dbReference type="NCBIfam" id="TIGR00158">
    <property type="entry name" value="L9"/>
    <property type="match status" value="1"/>
</dbReference>
<evidence type="ECO:0000256" key="7">
    <source>
        <dbReference type="HAMAP-Rule" id="MF_00503"/>
    </source>
</evidence>
<evidence type="ECO:0000256" key="2">
    <source>
        <dbReference type="ARBA" id="ARBA00022730"/>
    </source>
</evidence>
<keyword evidence="11" id="KW-1185">Reference proteome</keyword>
<evidence type="ECO:0000256" key="1">
    <source>
        <dbReference type="ARBA" id="ARBA00010605"/>
    </source>
</evidence>
<sequence length="155" mass="17227">MATKVILTETIDTLGIIGAEATVADGYARNYLLPRGKAVLATPQNKKILEQQKARFELQIAKEREQAEELAKKVQEISCTLTAKVSQEDRLYGSITAQDILEALKGQEVTIEKRMLLLAAPIKELGTYKVPVRLYKDVEPEITVEVKAEAKEGEE</sequence>
<comment type="function">
    <text evidence="7">Binds to the 23S rRNA.</text>
</comment>
<evidence type="ECO:0000259" key="9">
    <source>
        <dbReference type="PROSITE" id="PS00651"/>
    </source>
</evidence>
<dbReference type="Gene3D" id="3.40.5.10">
    <property type="entry name" value="Ribosomal protein L9, N-terminal domain"/>
    <property type="match status" value="1"/>
</dbReference>
<dbReference type="PROSITE" id="PS00651">
    <property type="entry name" value="RIBOSOMAL_L9"/>
    <property type="match status" value="1"/>
</dbReference>
<dbReference type="InterPro" id="IPR036935">
    <property type="entry name" value="Ribosomal_bL9_N_sf"/>
</dbReference>
<accession>A0ABM7PB18</accession>
<evidence type="ECO:0000256" key="4">
    <source>
        <dbReference type="ARBA" id="ARBA00022980"/>
    </source>
</evidence>
<dbReference type="InterPro" id="IPR020594">
    <property type="entry name" value="Ribosomal_bL9_bac/chp"/>
</dbReference>
<dbReference type="Proteomes" id="UP001320148">
    <property type="component" value="Chromosome"/>
</dbReference>
<dbReference type="InterPro" id="IPR009027">
    <property type="entry name" value="Ribosomal_bL9/RNase_H1_N"/>
</dbReference>
<evidence type="ECO:0000256" key="3">
    <source>
        <dbReference type="ARBA" id="ARBA00022884"/>
    </source>
</evidence>
<dbReference type="Pfam" id="PF01281">
    <property type="entry name" value="Ribosomal_L9_N"/>
    <property type="match status" value="1"/>
</dbReference>
<dbReference type="HAMAP" id="MF_00503">
    <property type="entry name" value="Ribosomal_bL9"/>
    <property type="match status" value="1"/>
</dbReference>
<dbReference type="SUPFAM" id="SSF55653">
    <property type="entry name" value="Ribosomal protein L9 C-domain"/>
    <property type="match status" value="1"/>
</dbReference>
<dbReference type="InterPro" id="IPR000244">
    <property type="entry name" value="Ribosomal_bL9"/>
</dbReference>
<dbReference type="Gene3D" id="3.10.430.100">
    <property type="entry name" value="Ribosomal protein L9, C-terminal domain"/>
    <property type="match status" value="1"/>
</dbReference>
<keyword evidence="5 7" id="KW-0687">Ribonucleoprotein</keyword>
<evidence type="ECO:0000256" key="8">
    <source>
        <dbReference type="SAM" id="Coils"/>
    </source>
</evidence>
<evidence type="ECO:0000313" key="11">
    <source>
        <dbReference type="Proteomes" id="UP001320148"/>
    </source>
</evidence>
<organism evidence="10 11">
    <name type="scientific">Desulfoluna limicola</name>
    <dbReference type="NCBI Taxonomy" id="2810562"/>
    <lineage>
        <taxon>Bacteria</taxon>
        <taxon>Pseudomonadati</taxon>
        <taxon>Thermodesulfobacteriota</taxon>
        <taxon>Desulfobacteria</taxon>
        <taxon>Desulfobacterales</taxon>
        <taxon>Desulfolunaceae</taxon>
        <taxon>Desulfoluna</taxon>
    </lineage>
</organism>
<dbReference type="PANTHER" id="PTHR21368">
    <property type="entry name" value="50S RIBOSOMAL PROTEIN L9"/>
    <property type="match status" value="1"/>
</dbReference>
<keyword evidence="8" id="KW-0175">Coiled coil</keyword>
<evidence type="ECO:0000256" key="5">
    <source>
        <dbReference type="ARBA" id="ARBA00023274"/>
    </source>
</evidence>
<dbReference type="Pfam" id="PF03948">
    <property type="entry name" value="Ribosomal_L9_C"/>
    <property type="match status" value="1"/>
</dbReference>
<evidence type="ECO:0000256" key="6">
    <source>
        <dbReference type="ARBA" id="ARBA00035292"/>
    </source>
</evidence>
<keyword evidence="2 7" id="KW-0699">rRNA-binding</keyword>
<protein>
    <recommendedName>
        <fullName evidence="6 7">Large ribosomal subunit protein bL9</fullName>
    </recommendedName>
</protein>
<gene>
    <name evidence="7 10" type="primary">rplI</name>
    <name evidence="10" type="ORF">DSLASN_00090</name>
</gene>
<dbReference type="EMBL" id="AP024488">
    <property type="protein sequence ID" value="BCS94377.1"/>
    <property type="molecule type" value="Genomic_DNA"/>
</dbReference>
<proteinExistence type="inferred from homology"/>
<dbReference type="SUPFAM" id="SSF55658">
    <property type="entry name" value="L9 N-domain-like"/>
    <property type="match status" value="1"/>
</dbReference>
<keyword evidence="4 7" id="KW-0689">Ribosomal protein</keyword>
<feature type="coiled-coil region" evidence="8">
    <location>
        <begin position="46"/>
        <end position="80"/>
    </location>
</feature>
<dbReference type="InterPro" id="IPR020069">
    <property type="entry name" value="Ribosomal_bL9_C"/>
</dbReference>
<comment type="similarity">
    <text evidence="1 7">Belongs to the bacterial ribosomal protein bL9 family.</text>
</comment>
<reference evidence="10 11" key="1">
    <citation type="submission" date="2021-02" db="EMBL/GenBank/DDBJ databases">
        <title>Complete genome of Desulfoluna sp. strain ASN36.</title>
        <authorList>
            <person name="Takahashi A."/>
            <person name="Kojima H."/>
            <person name="Fukui M."/>
        </authorList>
    </citation>
    <scope>NUCLEOTIDE SEQUENCE [LARGE SCALE GENOMIC DNA]</scope>
    <source>
        <strain evidence="10 11">ASN36</strain>
    </source>
</reference>
<name>A0ABM7PB18_9BACT</name>
<dbReference type="InterPro" id="IPR020070">
    <property type="entry name" value="Ribosomal_bL9_N"/>
</dbReference>
<evidence type="ECO:0000313" key="10">
    <source>
        <dbReference type="EMBL" id="BCS94377.1"/>
    </source>
</evidence>
<dbReference type="InterPro" id="IPR036791">
    <property type="entry name" value="Ribosomal_bL9_C_sf"/>
</dbReference>
<keyword evidence="3 7" id="KW-0694">RNA-binding</keyword>